<reference evidence="1 2" key="1">
    <citation type="journal article" date="2024" name="Curr. Microbiol.">
        <title>Luteibacter sahnii sp. nov., A Novel Yellow-Colored Xanthomonadin Pigment Producing Probiotic Bacterium from Healthy Rice Seed Microbiome.</title>
        <authorList>
            <person name="Jaiswal G."/>
            <person name="Rana R."/>
            <person name="Nayak P.K."/>
            <person name="Chouhan R."/>
            <person name="Gandhi S.G."/>
            <person name="Patel H.K."/>
            <person name="Patil P.B."/>
        </authorList>
    </citation>
    <scope>NUCLEOTIDE SEQUENCE [LARGE SCALE GENOMIC DNA]</scope>
    <source>
        <strain evidence="1 2">PPL201</strain>
    </source>
</reference>
<evidence type="ECO:0000313" key="2">
    <source>
        <dbReference type="Proteomes" id="UP001528850"/>
    </source>
</evidence>
<sequence length="87" mass="9897">MPDRDCYSIDIDAELMVGGRYEAHLVISRSDGEVIVRHRLNRRFDTYSEALMAAYERGRHTVDSMRDDRLEARIEVVPFSAPAAALA</sequence>
<dbReference type="RefSeq" id="WP_320551951.1">
    <property type="nucleotide sequence ID" value="NZ_JAQLOK010000005.1"/>
</dbReference>
<dbReference type="EMBL" id="JARJJS010000001">
    <property type="protein sequence ID" value="MDF4024523.1"/>
    <property type="molecule type" value="Genomic_DNA"/>
</dbReference>
<comment type="caution">
    <text evidence="1">The sequence shown here is derived from an EMBL/GenBank/DDBJ whole genome shotgun (WGS) entry which is preliminary data.</text>
</comment>
<proteinExistence type="predicted"/>
<accession>A0ABT6B9F3</accession>
<dbReference type="Proteomes" id="UP001528850">
    <property type="component" value="Unassembled WGS sequence"/>
</dbReference>
<organism evidence="1 2">
    <name type="scientific">Luteibacter sahnii</name>
    <dbReference type="NCBI Taxonomy" id="3021977"/>
    <lineage>
        <taxon>Bacteria</taxon>
        <taxon>Pseudomonadati</taxon>
        <taxon>Pseudomonadota</taxon>
        <taxon>Gammaproteobacteria</taxon>
        <taxon>Lysobacterales</taxon>
        <taxon>Rhodanobacteraceae</taxon>
        <taxon>Luteibacter</taxon>
    </lineage>
</organism>
<keyword evidence="2" id="KW-1185">Reference proteome</keyword>
<gene>
    <name evidence="1" type="ORF">P3W24_06070</name>
</gene>
<evidence type="ECO:0008006" key="3">
    <source>
        <dbReference type="Google" id="ProtNLM"/>
    </source>
</evidence>
<evidence type="ECO:0000313" key="1">
    <source>
        <dbReference type="EMBL" id="MDF4024523.1"/>
    </source>
</evidence>
<protein>
    <recommendedName>
        <fullName evidence="3">DUF1488 family protein</fullName>
    </recommendedName>
</protein>
<name>A0ABT6B9F3_9GAMM</name>